<name>A0AAV4B3N7_9GAST</name>
<comment type="caution">
    <text evidence="2">The sequence shown here is derived from an EMBL/GenBank/DDBJ whole genome shotgun (WGS) entry which is preliminary data.</text>
</comment>
<dbReference type="PANTHER" id="PTHR31424">
    <property type="entry name" value="PROTEIN CBG23806"/>
    <property type="match status" value="1"/>
</dbReference>
<dbReference type="AlphaFoldDB" id="A0AAV4B3N7"/>
<sequence length="428" mass="49698">MAKIKDTYENLEICMSILQPQLENLSSLVWDGQKVVLFLFGDYDFLSKLYGLSGAQGMFPCLWCLVPKSHMRMAQKKEPPQRYLASIRRDFSHFQKYGKGDKKNLSRYHNCLHLPLVNIEPFQCAPPYLHILLGIVLKHRRMLEETTHKIDMQIAAALDTDFTEIAESVYSYGKNWTRAEQIKEKINFLQNCVILSSSDEERQNFEKDLSSAEQALTEVDFEPLSPRSGPVCSQLDTILDKHNITPQSYHSRSFIGNHCHKYITAKVYREFTSYIIRRAQERTCKQGILDMAFALRDTFNELNDAYRDIHNLISHSRPIDFDTIPTIQTCINKYMTFYRKNFKQNVTPKQHILEKHCIPWMKKYGFGMAFHSEQGGELIHTSVAKLERRAAAIRNKETHLKTILKSQHMQTSTQLLSSAPPIKKRKAK</sequence>
<evidence type="ECO:0000256" key="1">
    <source>
        <dbReference type="SAM" id="MobiDB-lite"/>
    </source>
</evidence>
<protein>
    <submittedName>
        <fullName evidence="2">Uncharacterized protein</fullName>
    </submittedName>
</protein>
<dbReference type="EMBL" id="BLXT01004907">
    <property type="protein sequence ID" value="GFO17966.1"/>
    <property type="molecule type" value="Genomic_DNA"/>
</dbReference>
<keyword evidence="3" id="KW-1185">Reference proteome</keyword>
<feature type="region of interest" description="Disordered" evidence="1">
    <location>
        <begin position="407"/>
        <end position="428"/>
    </location>
</feature>
<proteinExistence type="predicted"/>
<gene>
    <name evidence="2" type="ORF">PoB_004447100</name>
</gene>
<evidence type="ECO:0000313" key="3">
    <source>
        <dbReference type="Proteomes" id="UP000735302"/>
    </source>
</evidence>
<evidence type="ECO:0000313" key="2">
    <source>
        <dbReference type="EMBL" id="GFO17966.1"/>
    </source>
</evidence>
<accession>A0AAV4B3N7</accession>
<dbReference type="Proteomes" id="UP000735302">
    <property type="component" value="Unassembled WGS sequence"/>
</dbReference>
<dbReference type="PANTHER" id="PTHR31424:SF5">
    <property type="entry name" value="APPLE DOMAIN-CONTAINING PROTEIN"/>
    <property type="match status" value="1"/>
</dbReference>
<feature type="compositionally biased region" description="Polar residues" evidence="1">
    <location>
        <begin position="407"/>
        <end position="417"/>
    </location>
</feature>
<organism evidence="2 3">
    <name type="scientific">Plakobranchus ocellatus</name>
    <dbReference type="NCBI Taxonomy" id="259542"/>
    <lineage>
        <taxon>Eukaryota</taxon>
        <taxon>Metazoa</taxon>
        <taxon>Spiralia</taxon>
        <taxon>Lophotrochozoa</taxon>
        <taxon>Mollusca</taxon>
        <taxon>Gastropoda</taxon>
        <taxon>Heterobranchia</taxon>
        <taxon>Euthyneura</taxon>
        <taxon>Panpulmonata</taxon>
        <taxon>Sacoglossa</taxon>
        <taxon>Placobranchoidea</taxon>
        <taxon>Plakobranchidae</taxon>
        <taxon>Plakobranchus</taxon>
    </lineage>
</organism>
<reference evidence="2 3" key="1">
    <citation type="journal article" date="2021" name="Elife">
        <title>Chloroplast acquisition without the gene transfer in kleptoplastic sea slugs, Plakobranchus ocellatus.</title>
        <authorList>
            <person name="Maeda T."/>
            <person name="Takahashi S."/>
            <person name="Yoshida T."/>
            <person name="Shimamura S."/>
            <person name="Takaki Y."/>
            <person name="Nagai Y."/>
            <person name="Toyoda A."/>
            <person name="Suzuki Y."/>
            <person name="Arimoto A."/>
            <person name="Ishii H."/>
            <person name="Satoh N."/>
            <person name="Nishiyama T."/>
            <person name="Hasebe M."/>
            <person name="Maruyama T."/>
            <person name="Minagawa J."/>
            <person name="Obokata J."/>
            <person name="Shigenobu S."/>
        </authorList>
    </citation>
    <scope>NUCLEOTIDE SEQUENCE [LARGE SCALE GENOMIC DNA]</scope>
</reference>